<protein>
    <submittedName>
        <fullName evidence="2">Uncharacterized protein</fullName>
    </submittedName>
</protein>
<feature type="signal peptide" evidence="1">
    <location>
        <begin position="1"/>
        <end position="16"/>
    </location>
</feature>
<keyword evidence="3" id="KW-1185">Reference proteome</keyword>
<accession>A0A553PME4</accession>
<proteinExistence type="predicted"/>
<sequence>MQYVWVLVALIGVALAAPQGNEDSQVIEAPKFNTLAQEKIIELYEFLKTEFENKNEVVDASEKETLRNKRSASPFFLRRFLRWKRRNFGFGRRNLFF</sequence>
<organism evidence="2 3">
    <name type="scientific">Tigriopus californicus</name>
    <name type="common">Marine copepod</name>
    <dbReference type="NCBI Taxonomy" id="6832"/>
    <lineage>
        <taxon>Eukaryota</taxon>
        <taxon>Metazoa</taxon>
        <taxon>Ecdysozoa</taxon>
        <taxon>Arthropoda</taxon>
        <taxon>Crustacea</taxon>
        <taxon>Multicrustacea</taxon>
        <taxon>Hexanauplia</taxon>
        <taxon>Copepoda</taxon>
        <taxon>Harpacticoida</taxon>
        <taxon>Harpacticidae</taxon>
        <taxon>Tigriopus</taxon>
    </lineage>
</organism>
<dbReference type="AlphaFoldDB" id="A0A553PME4"/>
<evidence type="ECO:0000313" key="3">
    <source>
        <dbReference type="Proteomes" id="UP000318571"/>
    </source>
</evidence>
<comment type="caution">
    <text evidence="2">The sequence shown here is derived from an EMBL/GenBank/DDBJ whole genome shotgun (WGS) entry which is preliminary data.</text>
</comment>
<reference evidence="2 3" key="1">
    <citation type="journal article" date="2018" name="Nat. Ecol. Evol.">
        <title>Genomic signatures of mitonuclear coevolution across populations of Tigriopus californicus.</title>
        <authorList>
            <person name="Barreto F.S."/>
            <person name="Watson E.T."/>
            <person name="Lima T.G."/>
            <person name="Willett C.S."/>
            <person name="Edmands S."/>
            <person name="Li W."/>
            <person name="Burton R.S."/>
        </authorList>
    </citation>
    <scope>NUCLEOTIDE SEQUENCE [LARGE SCALE GENOMIC DNA]</scope>
    <source>
        <strain evidence="2 3">San Diego</strain>
    </source>
</reference>
<evidence type="ECO:0000256" key="1">
    <source>
        <dbReference type="SAM" id="SignalP"/>
    </source>
</evidence>
<keyword evidence="1" id="KW-0732">Signal</keyword>
<dbReference type="EMBL" id="VCGU01000003">
    <property type="protein sequence ID" value="TRY78854.1"/>
    <property type="molecule type" value="Genomic_DNA"/>
</dbReference>
<feature type="chain" id="PRO_5022223517" evidence="1">
    <location>
        <begin position="17"/>
        <end position="97"/>
    </location>
</feature>
<name>A0A553PME4_TIGCA</name>
<gene>
    <name evidence="2" type="ORF">TCAL_15304</name>
</gene>
<evidence type="ECO:0000313" key="2">
    <source>
        <dbReference type="EMBL" id="TRY78854.1"/>
    </source>
</evidence>
<dbReference type="Proteomes" id="UP000318571">
    <property type="component" value="Chromosome 11"/>
</dbReference>